<dbReference type="InterPro" id="IPR009351">
    <property type="entry name" value="AlkZ-like"/>
</dbReference>
<accession>A0ABV8QYV0</accession>
<dbReference type="Pfam" id="PF06224">
    <property type="entry name" value="AlkZ-like"/>
    <property type="match status" value="1"/>
</dbReference>
<protein>
    <submittedName>
        <fullName evidence="1">Winged helix-turn-helix domain-containing protein</fullName>
    </submittedName>
</protein>
<dbReference type="PANTHER" id="PTHR30528:SF0">
    <property type="entry name" value="CYTOPLASMIC PROTEIN"/>
    <property type="match status" value="1"/>
</dbReference>
<dbReference type="RefSeq" id="WP_230067379.1">
    <property type="nucleotide sequence ID" value="NZ_BAABLL010000003.1"/>
</dbReference>
<reference evidence="2" key="1">
    <citation type="journal article" date="2019" name="Int. J. Syst. Evol. Microbiol.">
        <title>The Global Catalogue of Microorganisms (GCM) 10K type strain sequencing project: providing services to taxonomists for standard genome sequencing and annotation.</title>
        <authorList>
            <consortium name="The Broad Institute Genomics Platform"/>
            <consortium name="The Broad Institute Genome Sequencing Center for Infectious Disease"/>
            <person name="Wu L."/>
            <person name="Ma J."/>
        </authorList>
    </citation>
    <scope>NUCLEOTIDE SEQUENCE [LARGE SCALE GENOMIC DNA]</scope>
    <source>
        <strain evidence="2">CGMCC 1.10698</strain>
    </source>
</reference>
<evidence type="ECO:0000313" key="2">
    <source>
        <dbReference type="Proteomes" id="UP001595773"/>
    </source>
</evidence>
<dbReference type="PANTHER" id="PTHR30528">
    <property type="entry name" value="CYTOPLASMIC PROTEIN"/>
    <property type="match status" value="1"/>
</dbReference>
<evidence type="ECO:0000313" key="1">
    <source>
        <dbReference type="EMBL" id="MFC4265347.1"/>
    </source>
</evidence>
<dbReference type="EMBL" id="JBHSCQ010000006">
    <property type="protein sequence ID" value="MFC4265347.1"/>
    <property type="molecule type" value="Genomic_DNA"/>
</dbReference>
<keyword evidence="2" id="KW-1185">Reference proteome</keyword>
<gene>
    <name evidence="1" type="ORF">ACFOW9_07010</name>
</gene>
<comment type="caution">
    <text evidence="1">The sequence shown here is derived from an EMBL/GenBank/DDBJ whole genome shotgun (WGS) entry which is preliminary data.</text>
</comment>
<organism evidence="1 2">
    <name type="scientific">Arthrobacter cryoconiti</name>
    <dbReference type="NCBI Taxonomy" id="748907"/>
    <lineage>
        <taxon>Bacteria</taxon>
        <taxon>Bacillati</taxon>
        <taxon>Actinomycetota</taxon>
        <taxon>Actinomycetes</taxon>
        <taxon>Micrococcales</taxon>
        <taxon>Micrococcaceae</taxon>
        <taxon>Arthrobacter</taxon>
    </lineage>
</organism>
<name>A0ABV8QYV0_9MICC</name>
<dbReference type="Proteomes" id="UP001595773">
    <property type="component" value="Unassembled WGS sequence"/>
</dbReference>
<sequence length="431" mass="47659">MSAVLSQSQARRIALKAQGLASVRPTQPVTARRVGRTFAQLQLVQIDSVNIVSRSHFLPFFSRLGSYDPAILSTLSSTAPRKMMEYWAHEASFIRPQHFHDLRLWQNRAWVGSDAMEPQLRQSLESEILDLLAHSGPLSAREVKARIGHEEQKSTDAWGWNWSAVKRTLEGMFERGIVGAASRNEQFERRYALVGKILPPELVAEAQSYESPQDADGYPCSGHEDVRTGDVRTETGPKEAAIDRLIDAAARAHGIGSTKCLADYFRLPVRETGAAIVRLVAAGSLQEVAVAGWKGPTYLHSEASIPRKAVGRALLSPFDSLVFERNRLESLFNFHYRLEIYTPAHKRKYGYYVLPFLLGETMAARVDLKADRHNGLLLVRGAYAEPDAPGETATELAAELVLMASWLGLGAVVVQPQGNLASALARETHLL</sequence>
<proteinExistence type="predicted"/>